<comment type="caution">
    <text evidence="2">The sequence shown here is derived from an EMBL/GenBank/DDBJ whole genome shotgun (WGS) entry which is preliminary data.</text>
</comment>
<keyword evidence="1" id="KW-1133">Transmembrane helix</keyword>
<keyword evidence="1" id="KW-0812">Transmembrane</keyword>
<gene>
    <name evidence="2" type="ORF">SE17_08640</name>
</gene>
<evidence type="ECO:0000313" key="3">
    <source>
        <dbReference type="Proteomes" id="UP000050509"/>
    </source>
</evidence>
<dbReference type="EMBL" id="LJCR01000218">
    <property type="protein sequence ID" value="KPV53615.1"/>
    <property type="molecule type" value="Genomic_DNA"/>
</dbReference>
<sequence>MPGLVATGEYCVCGGLVKRLDRRPVKARGESGGPFCANCGAHGKALRCRHFPGLDKERQAQALRLWQREERLAARVYPTLCLAAGQAPPQAAGDVRLLVAEVDETALRLAMRTLASAQDRRAAGAELAGGPKRLRVAEAAILIGIVTPYVALSTLARLIGRH</sequence>
<organism evidence="2 3">
    <name type="scientific">Kouleothrix aurantiaca</name>
    <dbReference type="NCBI Taxonomy" id="186479"/>
    <lineage>
        <taxon>Bacteria</taxon>
        <taxon>Bacillati</taxon>
        <taxon>Chloroflexota</taxon>
        <taxon>Chloroflexia</taxon>
        <taxon>Chloroflexales</taxon>
        <taxon>Roseiflexineae</taxon>
        <taxon>Roseiflexaceae</taxon>
        <taxon>Kouleothrix</taxon>
    </lineage>
</organism>
<name>A0A0P9D3G9_9CHLR</name>
<protein>
    <submittedName>
        <fullName evidence="2">Uncharacterized protein</fullName>
    </submittedName>
</protein>
<dbReference type="Proteomes" id="UP000050509">
    <property type="component" value="Unassembled WGS sequence"/>
</dbReference>
<keyword evidence="3" id="KW-1185">Reference proteome</keyword>
<reference evidence="2 3" key="1">
    <citation type="submission" date="2015-09" db="EMBL/GenBank/DDBJ databases">
        <title>Draft genome sequence of Kouleothrix aurantiaca JCM 19913.</title>
        <authorList>
            <person name="Hemp J."/>
        </authorList>
    </citation>
    <scope>NUCLEOTIDE SEQUENCE [LARGE SCALE GENOMIC DNA]</scope>
    <source>
        <strain evidence="2 3">COM-B</strain>
    </source>
</reference>
<keyword evidence="1" id="KW-0472">Membrane</keyword>
<feature type="transmembrane region" description="Helical" evidence="1">
    <location>
        <begin position="139"/>
        <end position="159"/>
    </location>
</feature>
<evidence type="ECO:0000313" key="2">
    <source>
        <dbReference type="EMBL" id="KPV53615.1"/>
    </source>
</evidence>
<dbReference type="AlphaFoldDB" id="A0A0P9D3G9"/>
<proteinExistence type="predicted"/>
<accession>A0A0P9D3G9</accession>
<evidence type="ECO:0000256" key="1">
    <source>
        <dbReference type="SAM" id="Phobius"/>
    </source>
</evidence>